<dbReference type="SUPFAM" id="SSF52540">
    <property type="entry name" value="P-loop containing nucleoside triphosphate hydrolases"/>
    <property type="match status" value="1"/>
</dbReference>
<keyword evidence="2" id="KW-0813">Transport</keyword>
<evidence type="ECO:0000256" key="3">
    <source>
        <dbReference type="ARBA" id="ARBA00022741"/>
    </source>
</evidence>
<sequence length="260" mass="28574">MRGDANEHSTASRAVEPDDGDAIIEFDRVTKSFGDTAVLHGIDLAVRRGEFLTIVGRSGCGKTTLLKMVNALEYPDSGRVLVNGEEVKESNRVELRRSIGYVIQSVGLFPNMTVGRNVAYVPRLTRAWSKEQERDEVARLLTTVGLEPAIAPRYPNELSGGQRQRVGIARALAAKPLIMLMDEPFGAVDEITRRSLQDELLNLQRRLGLTILLVTHDIREALKLGDRVLVMEGGRIAQLGTPDELVSYPADAFVEELIGG</sequence>
<dbReference type="PROSITE" id="PS50893">
    <property type="entry name" value="ABC_TRANSPORTER_2"/>
    <property type="match status" value="1"/>
</dbReference>
<dbReference type="SMART" id="SM00382">
    <property type="entry name" value="AAA"/>
    <property type="match status" value="1"/>
</dbReference>
<comment type="similarity">
    <text evidence="1">Belongs to the ABC transporter superfamily.</text>
</comment>
<evidence type="ECO:0000313" key="7">
    <source>
        <dbReference type="Proteomes" id="UP001320544"/>
    </source>
</evidence>
<evidence type="ECO:0000256" key="1">
    <source>
        <dbReference type="ARBA" id="ARBA00005417"/>
    </source>
</evidence>
<feature type="domain" description="ABC transporter" evidence="5">
    <location>
        <begin position="24"/>
        <end position="258"/>
    </location>
</feature>
<accession>A0ABM7WF53</accession>
<evidence type="ECO:0000256" key="2">
    <source>
        <dbReference type="ARBA" id="ARBA00022448"/>
    </source>
</evidence>
<dbReference type="EMBL" id="AP025564">
    <property type="protein sequence ID" value="BDE94736.1"/>
    <property type="molecule type" value="Genomic_DNA"/>
</dbReference>
<keyword evidence="4" id="KW-0067">ATP-binding</keyword>
<dbReference type="Proteomes" id="UP001320544">
    <property type="component" value="Chromosome"/>
</dbReference>
<dbReference type="RefSeq" id="WP_244387531.1">
    <property type="nucleotide sequence ID" value="NZ_AP025564.1"/>
</dbReference>
<keyword evidence="7" id="KW-1185">Reference proteome</keyword>
<proteinExistence type="inferred from homology"/>
<dbReference type="Pfam" id="PF00005">
    <property type="entry name" value="ABC_tran"/>
    <property type="match status" value="1"/>
</dbReference>
<dbReference type="Gene3D" id="3.40.50.300">
    <property type="entry name" value="P-loop containing nucleotide triphosphate hydrolases"/>
    <property type="match status" value="1"/>
</dbReference>
<dbReference type="InterPro" id="IPR003593">
    <property type="entry name" value="AAA+_ATPase"/>
</dbReference>
<organism evidence="6 7">
    <name type="scientific">Raoultibacter timonensis</name>
    <dbReference type="NCBI Taxonomy" id="1907662"/>
    <lineage>
        <taxon>Bacteria</taxon>
        <taxon>Bacillati</taxon>
        <taxon>Actinomycetota</taxon>
        <taxon>Coriobacteriia</taxon>
        <taxon>Eggerthellales</taxon>
        <taxon>Eggerthellaceae</taxon>
        <taxon>Raoultibacter</taxon>
    </lineage>
</organism>
<dbReference type="PANTHER" id="PTHR43117">
    <property type="entry name" value="OSMOPROTECTANT IMPORT ATP-BINDING PROTEIN OSMV"/>
    <property type="match status" value="1"/>
</dbReference>
<evidence type="ECO:0000256" key="4">
    <source>
        <dbReference type="ARBA" id="ARBA00022840"/>
    </source>
</evidence>
<dbReference type="InterPro" id="IPR027417">
    <property type="entry name" value="P-loop_NTPase"/>
</dbReference>
<protein>
    <recommendedName>
        <fullName evidence="5">ABC transporter domain-containing protein</fullName>
    </recommendedName>
</protein>
<dbReference type="InterPro" id="IPR017871">
    <property type="entry name" value="ABC_transporter-like_CS"/>
</dbReference>
<dbReference type="InterPro" id="IPR003439">
    <property type="entry name" value="ABC_transporter-like_ATP-bd"/>
</dbReference>
<dbReference type="PANTHER" id="PTHR43117:SF4">
    <property type="entry name" value="OSMOPROTECTANT IMPORT ATP-BINDING PROTEIN OSMV"/>
    <property type="match status" value="1"/>
</dbReference>
<name>A0ABM7WF53_9ACTN</name>
<dbReference type="PROSITE" id="PS00211">
    <property type="entry name" value="ABC_TRANSPORTER_1"/>
    <property type="match status" value="1"/>
</dbReference>
<evidence type="ECO:0000259" key="5">
    <source>
        <dbReference type="PROSITE" id="PS50893"/>
    </source>
</evidence>
<reference evidence="6 7" key="1">
    <citation type="submission" date="2022-01" db="EMBL/GenBank/DDBJ databases">
        <title>Novel bile acid biosynthetic pathways are enriched in the microbiome of centenarians.</title>
        <authorList>
            <person name="Sato Y."/>
            <person name="Atarashi K."/>
            <person name="Plichta R.D."/>
            <person name="Arai Y."/>
            <person name="Sasajima S."/>
            <person name="Kearney M.S."/>
            <person name="Suda W."/>
            <person name="Takeshita K."/>
            <person name="Sasaki T."/>
            <person name="Okamoto S."/>
            <person name="Skelly N.A."/>
            <person name="Okamura Y."/>
            <person name="Vlamakis H."/>
            <person name="Li Y."/>
            <person name="Tanoue T."/>
            <person name="Takei H."/>
            <person name="Nittono H."/>
            <person name="Narushima S."/>
            <person name="Irie J."/>
            <person name="Itoh H."/>
            <person name="Moriya K."/>
            <person name="Sugiura Y."/>
            <person name="Suematsu M."/>
            <person name="Moritoki N."/>
            <person name="Shibata S."/>
            <person name="Littman R.D."/>
            <person name="Fischbach A.M."/>
            <person name="Uwamino Y."/>
            <person name="Inoue T."/>
            <person name="Honda A."/>
            <person name="Hattori M."/>
            <person name="Murai T."/>
            <person name="Xavier J.R."/>
            <person name="Hirose N."/>
            <person name="Honda K."/>
        </authorList>
    </citation>
    <scope>NUCLEOTIDE SEQUENCE [LARGE SCALE GENOMIC DNA]</scope>
    <source>
        <strain evidence="6 7">CE91-St30</strain>
    </source>
</reference>
<keyword evidence="3" id="KW-0547">Nucleotide-binding</keyword>
<gene>
    <name evidence="6" type="ORF">CE91St30_00690</name>
</gene>
<evidence type="ECO:0000313" key="6">
    <source>
        <dbReference type="EMBL" id="BDE94736.1"/>
    </source>
</evidence>